<organism evidence="2 3">
    <name type="scientific">Thalassotalea eurytherma</name>
    <dbReference type="NCBI Taxonomy" id="1144278"/>
    <lineage>
        <taxon>Bacteria</taxon>
        <taxon>Pseudomonadati</taxon>
        <taxon>Pseudomonadota</taxon>
        <taxon>Gammaproteobacteria</taxon>
        <taxon>Alteromonadales</taxon>
        <taxon>Colwelliaceae</taxon>
        <taxon>Thalassotalea</taxon>
    </lineage>
</organism>
<comment type="caution">
    <text evidence="2">The sequence shown here is derived from an EMBL/GenBank/DDBJ whole genome shotgun (WGS) entry which is preliminary data.</text>
</comment>
<gene>
    <name evidence="2" type="ORF">theurythT_31590</name>
</gene>
<protein>
    <submittedName>
        <fullName evidence="2">Uncharacterized protein</fullName>
    </submittedName>
</protein>
<keyword evidence="1" id="KW-1133">Transmembrane helix</keyword>
<proteinExistence type="predicted"/>
<name>A0ABQ6HB73_9GAMM</name>
<feature type="transmembrane region" description="Helical" evidence="1">
    <location>
        <begin position="40"/>
        <end position="56"/>
    </location>
</feature>
<sequence>MWAIYWRSVSAIVLVIIFLSYCHQQFSILDLAINFSHLPTLSWCLTALFFCAITVFQRKGLIYLLWGNRLAFNSSVWRDINFSTILFFIGLAILSKVIHATASIELWTKYKLYAQPAAIIIWPFLLGSYLQYRIKKIKQLVTR</sequence>
<dbReference type="Pfam" id="PF04279">
    <property type="entry name" value="IspA"/>
    <property type="match status" value="1"/>
</dbReference>
<keyword evidence="3" id="KW-1185">Reference proteome</keyword>
<evidence type="ECO:0000313" key="3">
    <source>
        <dbReference type="Proteomes" id="UP001157133"/>
    </source>
</evidence>
<reference evidence="2 3" key="1">
    <citation type="submission" date="2023-03" db="EMBL/GenBank/DDBJ databases">
        <title>Draft genome sequence of Thalassotalea eurytherma JCM 18482T.</title>
        <authorList>
            <person name="Sawabe T."/>
        </authorList>
    </citation>
    <scope>NUCLEOTIDE SEQUENCE [LARGE SCALE GENOMIC DNA]</scope>
    <source>
        <strain evidence="2 3">JCM 18482</strain>
    </source>
</reference>
<accession>A0ABQ6HB73</accession>
<feature type="transmembrane region" description="Helical" evidence="1">
    <location>
        <begin position="76"/>
        <end position="98"/>
    </location>
</feature>
<evidence type="ECO:0000256" key="1">
    <source>
        <dbReference type="SAM" id="Phobius"/>
    </source>
</evidence>
<evidence type="ECO:0000313" key="2">
    <source>
        <dbReference type="EMBL" id="GLX83706.1"/>
    </source>
</evidence>
<dbReference type="InterPro" id="IPR006008">
    <property type="entry name" value="YciB"/>
</dbReference>
<feature type="transmembrane region" description="Helical" evidence="1">
    <location>
        <begin position="110"/>
        <end position="130"/>
    </location>
</feature>
<keyword evidence="1" id="KW-0472">Membrane</keyword>
<keyword evidence="1" id="KW-0812">Transmembrane</keyword>
<dbReference type="Proteomes" id="UP001157133">
    <property type="component" value="Unassembled WGS sequence"/>
</dbReference>
<dbReference type="EMBL" id="BSSU01000022">
    <property type="protein sequence ID" value="GLX83706.1"/>
    <property type="molecule type" value="Genomic_DNA"/>
</dbReference>